<dbReference type="EMBL" id="CAJVPU010013056">
    <property type="protein sequence ID" value="CAG8629206.1"/>
    <property type="molecule type" value="Genomic_DNA"/>
</dbReference>
<keyword evidence="2" id="KW-1185">Reference proteome</keyword>
<protein>
    <submittedName>
        <fullName evidence="1">16078_t:CDS:1</fullName>
    </submittedName>
</protein>
<gene>
    <name evidence="1" type="ORF">DHETER_LOCUS8334</name>
</gene>
<feature type="non-terminal residue" evidence="1">
    <location>
        <position position="1"/>
    </location>
</feature>
<evidence type="ECO:0000313" key="1">
    <source>
        <dbReference type="EMBL" id="CAG8629206.1"/>
    </source>
</evidence>
<sequence>VCNYCHQNLRDGEILICSHGYHFQCYQKIEFSCYSCEEYYKCEIYNNVKFLVNRLEKRLNVLTAEEKEDINNGVEAQEEDQDYSTTEEIELDRIQKVYMALLNEINHVSTW</sequence>
<evidence type="ECO:0000313" key="2">
    <source>
        <dbReference type="Proteomes" id="UP000789702"/>
    </source>
</evidence>
<comment type="caution">
    <text evidence="1">The sequence shown here is derived from an EMBL/GenBank/DDBJ whole genome shotgun (WGS) entry which is preliminary data.</text>
</comment>
<reference evidence="1" key="1">
    <citation type="submission" date="2021-06" db="EMBL/GenBank/DDBJ databases">
        <authorList>
            <person name="Kallberg Y."/>
            <person name="Tangrot J."/>
            <person name="Rosling A."/>
        </authorList>
    </citation>
    <scope>NUCLEOTIDE SEQUENCE</scope>
    <source>
        <strain evidence="1">IL203A</strain>
    </source>
</reference>
<dbReference type="Proteomes" id="UP000789702">
    <property type="component" value="Unassembled WGS sequence"/>
</dbReference>
<proteinExistence type="predicted"/>
<accession>A0ACA9N6J8</accession>
<name>A0ACA9N6J8_9GLOM</name>
<organism evidence="1 2">
    <name type="scientific">Dentiscutata heterogama</name>
    <dbReference type="NCBI Taxonomy" id="1316150"/>
    <lineage>
        <taxon>Eukaryota</taxon>
        <taxon>Fungi</taxon>
        <taxon>Fungi incertae sedis</taxon>
        <taxon>Mucoromycota</taxon>
        <taxon>Glomeromycotina</taxon>
        <taxon>Glomeromycetes</taxon>
        <taxon>Diversisporales</taxon>
        <taxon>Gigasporaceae</taxon>
        <taxon>Dentiscutata</taxon>
    </lineage>
</organism>